<dbReference type="EMBL" id="GGEC01083357">
    <property type="protein sequence ID" value="MBX63841.1"/>
    <property type="molecule type" value="Transcribed_RNA"/>
</dbReference>
<evidence type="ECO:0000313" key="1">
    <source>
        <dbReference type="EMBL" id="MBX63841.1"/>
    </source>
</evidence>
<protein>
    <submittedName>
        <fullName evidence="1">Uncharacterized protein</fullName>
    </submittedName>
</protein>
<accession>A0A2P2QA10</accession>
<sequence>MLLLSGSTVTDLCGNL</sequence>
<organism evidence="1">
    <name type="scientific">Rhizophora mucronata</name>
    <name type="common">Asiatic mangrove</name>
    <dbReference type="NCBI Taxonomy" id="61149"/>
    <lineage>
        <taxon>Eukaryota</taxon>
        <taxon>Viridiplantae</taxon>
        <taxon>Streptophyta</taxon>
        <taxon>Embryophyta</taxon>
        <taxon>Tracheophyta</taxon>
        <taxon>Spermatophyta</taxon>
        <taxon>Magnoliopsida</taxon>
        <taxon>eudicotyledons</taxon>
        <taxon>Gunneridae</taxon>
        <taxon>Pentapetalae</taxon>
        <taxon>rosids</taxon>
        <taxon>fabids</taxon>
        <taxon>Malpighiales</taxon>
        <taxon>Rhizophoraceae</taxon>
        <taxon>Rhizophora</taxon>
    </lineage>
</organism>
<dbReference type="AlphaFoldDB" id="A0A2P2QA10"/>
<name>A0A2P2QA10_RHIMU</name>
<proteinExistence type="predicted"/>
<reference evidence="1" key="1">
    <citation type="submission" date="2018-02" db="EMBL/GenBank/DDBJ databases">
        <title>Rhizophora mucronata_Transcriptome.</title>
        <authorList>
            <person name="Meera S.P."/>
            <person name="Sreeshan A."/>
            <person name="Augustine A."/>
        </authorList>
    </citation>
    <scope>NUCLEOTIDE SEQUENCE</scope>
    <source>
        <tissue evidence="1">Leaf</tissue>
    </source>
</reference>